<dbReference type="InterPro" id="IPR019660">
    <property type="entry name" value="Put_sensory_transdc_reg_YbjN"/>
</dbReference>
<sequence length="166" mass="18703">MSLIEIEFERPGNPVDTIETVASINDWTFERSEDDEITISVGGNWCDYHISFSWMEEVEALHLASAFDLKVTEQRKGEVIKLMALVNEQLWMGHFDLWTQESLVMFRQSLLLAGGAEANPAQIEGMLANALDSCERFYQSFQFVVWAGKSAIEALETALFETAGEA</sequence>
<evidence type="ECO:0000313" key="1">
    <source>
        <dbReference type="EMBL" id="MFD1696344.1"/>
    </source>
</evidence>
<dbReference type="Proteomes" id="UP001597327">
    <property type="component" value="Unassembled WGS sequence"/>
</dbReference>
<accession>A0ABW4JXD6</accession>
<dbReference type="CDD" id="cd17033">
    <property type="entry name" value="DR1245-like"/>
    <property type="match status" value="1"/>
</dbReference>
<evidence type="ECO:0000313" key="2">
    <source>
        <dbReference type="Proteomes" id="UP001597327"/>
    </source>
</evidence>
<organism evidence="1 2">
    <name type="scientific">Roseibium aestuarii</name>
    <dbReference type="NCBI Taxonomy" id="2600299"/>
    <lineage>
        <taxon>Bacteria</taxon>
        <taxon>Pseudomonadati</taxon>
        <taxon>Pseudomonadota</taxon>
        <taxon>Alphaproteobacteria</taxon>
        <taxon>Hyphomicrobiales</taxon>
        <taxon>Stappiaceae</taxon>
        <taxon>Roseibium</taxon>
    </lineage>
</organism>
<dbReference type="Pfam" id="PF10722">
    <property type="entry name" value="YbjN"/>
    <property type="match status" value="1"/>
</dbReference>
<comment type="caution">
    <text evidence="1">The sequence shown here is derived from an EMBL/GenBank/DDBJ whole genome shotgun (WGS) entry which is preliminary data.</text>
</comment>
<dbReference type="EMBL" id="JBHUFA010000004">
    <property type="protein sequence ID" value="MFD1696344.1"/>
    <property type="molecule type" value="Genomic_DNA"/>
</dbReference>
<keyword evidence="2" id="KW-1185">Reference proteome</keyword>
<name>A0ABW4JXD6_9HYPH</name>
<proteinExistence type="predicted"/>
<protein>
    <submittedName>
        <fullName evidence="1">YbjN domain-containing protein</fullName>
    </submittedName>
</protein>
<dbReference type="RefSeq" id="WP_149892766.1">
    <property type="nucleotide sequence ID" value="NZ_JBHUFA010000004.1"/>
</dbReference>
<gene>
    <name evidence="1" type="ORF">ACFSC7_12515</name>
</gene>
<reference evidence="2" key="1">
    <citation type="journal article" date="2019" name="Int. J. Syst. Evol. Microbiol.">
        <title>The Global Catalogue of Microorganisms (GCM) 10K type strain sequencing project: providing services to taxonomists for standard genome sequencing and annotation.</title>
        <authorList>
            <consortium name="The Broad Institute Genomics Platform"/>
            <consortium name="The Broad Institute Genome Sequencing Center for Infectious Disease"/>
            <person name="Wu L."/>
            <person name="Ma J."/>
        </authorList>
    </citation>
    <scope>NUCLEOTIDE SEQUENCE [LARGE SCALE GENOMIC DNA]</scope>
    <source>
        <strain evidence="2">JCM 3369</strain>
    </source>
</reference>